<sequence length="562" mass="59791">MSGSESESDDAVGRREVAWRVFAAEFDDADFSYAESDEERAPNYVVTPTGARVNRMFVVGVLTEVEQVSDDVLRARIVDPTGAFVVYAGQYQPDALAFLESADVPAFVAVTGKARTFQPEDSDLVYTSVRPESINAVDAETRDRWTVRTAEQTVERVGTMADALDSEERGETLRDALVAAGVRPDLAAGVPLAIDHYGTTETYLEAVRDLSVEAAEVVAGERDEVSGLDVTPAEGGPVDADLGANLDFGAAAEPETSEPEPEPEEVTAEATGEVSAETDETEAASTTDTSASATEPSEVEAETEAEAEAEPETETEAPEESAASVETETEFEFETESEEAEAEGKSEAETEAESEPTETAEAVESTESAETTESAESAESGTLGDFEPSTDSTESAESEAGVEAEATDEMYELSEEERQEVEEEFDVGFSSGNEVPDAGETDIEPEAAPEAGAEAESETEPDVEDSEETVEETTAAFEEEVESEPTTEESEATAAAGLDNLEDTVIDVMEELDEGDGADHDDLVATIVERYDVSQDEVADAIQSALMSGRCYESGEDNLKAI</sequence>
<comment type="caution">
    <text evidence="2">The sequence shown here is derived from an EMBL/GenBank/DDBJ whole genome shotgun (WGS) entry which is preliminary data.</text>
</comment>
<dbReference type="AlphaFoldDB" id="A0ABD5Z1Z5"/>
<evidence type="ECO:0000313" key="2">
    <source>
        <dbReference type="EMBL" id="MFC7199154.1"/>
    </source>
</evidence>
<feature type="compositionally biased region" description="Acidic residues" evidence="1">
    <location>
        <begin position="349"/>
        <end position="358"/>
    </location>
</feature>
<name>A0ABD5Z1Z5_9EURY</name>
<reference evidence="2 3" key="1">
    <citation type="journal article" date="2019" name="Int. J. Syst. Evol. Microbiol.">
        <title>The Global Catalogue of Microorganisms (GCM) 10K type strain sequencing project: providing services to taxonomists for standard genome sequencing and annotation.</title>
        <authorList>
            <consortium name="The Broad Institute Genomics Platform"/>
            <consortium name="The Broad Institute Genome Sequencing Center for Infectious Disease"/>
            <person name="Wu L."/>
            <person name="Ma J."/>
        </authorList>
    </citation>
    <scope>NUCLEOTIDE SEQUENCE [LARGE SCALE GENOMIC DNA]</scope>
    <source>
        <strain evidence="2 3">XZGYJ-43</strain>
    </source>
</reference>
<feature type="compositionally biased region" description="Low complexity" evidence="1">
    <location>
        <begin position="283"/>
        <end position="296"/>
    </location>
</feature>
<feature type="compositionally biased region" description="Acidic residues" evidence="1">
    <location>
        <begin position="437"/>
        <end position="491"/>
    </location>
</feature>
<gene>
    <name evidence="2" type="ORF">ACFQJ9_06945</name>
</gene>
<keyword evidence="3" id="KW-1185">Reference proteome</keyword>
<protein>
    <submittedName>
        <fullName evidence="2">RPA family protein</fullName>
    </submittedName>
</protein>
<feature type="region of interest" description="Disordered" evidence="1">
    <location>
        <begin position="223"/>
        <end position="502"/>
    </location>
</feature>
<accession>A0ABD5Z1Z5</accession>
<feature type="compositionally biased region" description="Acidic residues" evidence="1">
    <location>
        <begin position="255"/>
        <end position="267"/>
    </location>
</feature>
<proteinExistence type="predicted"/>
<feature type="compositionally biased region" description="Acidic residues" evidence="1">
    <location>
        <begin position="327"/>
        <end position="341"/>
    </location>
</feature>
<feature type="compositionally biased region" description="Low complexity" evidence="1">
    <location>
        <begin position="359"/>
        <end position="393"/>
    </location>
</feature>
<evidence type="ECO:0000313" key="3">
    <source>
        <dbReference type="Proteomes" id="UP001596447"/>
    </source>
</evidence>
<feature type="compositionally biased region" description="Acidic residues" evidence="1">
    <location>
        <begin position="394"/>
        <end position="426"/>
    </location>
</feature>
<dbReference type="RefSeq" id="WP_279529098.1">
    <property type="nucleotide sequence ID" value="NZ_CP122312.1"/>
</dbReference>
<evidence type="ECO:0000256" key="1">
    <source>
        <dbReference type="SAM" id="MobiDB-lite"/>
    </source>
</evidence>
<dbReference type="Proteomes" id="UP001596447">
    <property type="component" value="Unassembled WGS sequence"/>
</dbReference>
<feature type="compositionally biased region" description="Acidic residues" evidence="1">
    <location>
        <begin position="297"/>
        <end position="319"/>
    </location>
</feature>
<organism evidence="2 3">
    <name type="scientific">Halospeciosus flavus</name>
    <dbReference type="NCBI Taxonomy" id="3032283"/>
    <lineage>
        <taxon>Archaea</taxon>
        <taxon>Methanobacteriati</taxon>
        <taxon>Methanobacteriota</taxon>
        <taxon>Stenosarchaea group</taxon>
        <taxon>Halobacteria</taxon>
        <taxon>Halobacteriales</taxon>
        <taxon>Halobacteriaceae</taxon>
        <taxon>Halospeciosus</taxon>
    </lineage>
</organism>
<dbReference type="EMBL" id="JBHTAR010000011">
    <property type="protein sequence ID" value="MFC7199154.1"/>
    <property type="molecule type" value="Genomic_DNA"/>
</dbReference>